<dbReference type="RefSeq" id="WP_014143692.1">
    <property type="nucleotide sequence ID" value="NC_016111.1"/>
</dbReference>
<dbReference type="Gene3D" id="3.40.630.190">
    <property type="entry name" value="LCP protein"/>
    <property type="match status" value="1"/>
</dbReference>
<gene>
    <name evidence="6" type="ordered locus">SCATT_29460</name>
</gene>
<accession>G8WS77</accession>
<feature type="region of interest" description="Disordered" evidence="2">
    <location>
        <begin position="1"/>
        <end position="53"/>
    </location>
</feature>
<dbReference type="eggNOG" id="COG1316">
    <property type="taxonomic scope" value="Bacteria"/>
</dbReference>
<feature type="region of interest" description="Disordered" evidence="2">
    <location>
        <begin position="373"/>
        <end position="399"/>
    </location>
</feature>
<evidence type="ECO:0000313" key="6">
    <source>
        <dbReference type="EMBL" id="AEW95317.1"/>
    </source>
</evidence>
<feature type="compositionally biased region" description="Basic residues" evidence="2">
    <location>
        <begin position="1"/>
        <end position="10"/>
    </location>
</feature>
<dbReference type="Pfam" id="PF13399">
    <property type="entry name" value="LytR_C"/>
    <property type="match status" value="1"/>
</dbReference>
<organism evidence="6 7">
    <name type="scientific">Streptantibioticus cattleyicolor (strain ATCC 35852 / DSM 46488 / JCM 4925 / NBRC 14057 / NRRL 8057)</name>
    <name type="common">Streptomyces cattleya</name>
    <dbReference type="NCBI Taxonomy" id="1003195"/>
    <lineage>
        <taxon>Bacteria</taxon>
        <taxon>Bacillati</taxon>
        <taxon>Actinomycetota</taxon>
        <taxon>Actinomycetes</taxon>
        <taxon>Kitasatosporales</taxon>
        <taxon>Streptomycetaceae</taxon>
        <taxon>Streptantibioticus</taxon>
    </lineage>
</organism>
<dbReference type="InterPro" id="IPR050922">
    <property type="entry name" value="LytR/CpsA/Psr_CW_biosynth"/>
</dbReference>
<accession>F8K1Q1</accession>
<name>F8K1Q1_STREN</name>
<dbReference type="PATRIC" id="fig|1003195.11.peg.4436"/>
<dbReference type="Proteomes" id="UP000007842">
    <property type="component" value="Chromosome"/>
</dbReference>
<sequence>MADVSHRRRASAAGRDGVPRPRRGGRTDDEAPPAEGTRRRAAGRSRRKTRKRSAKKIIGLTALAVVVIVAGAGVFVYEHLNANIKSVAITGGGQEKADAFGRTPINILVIGSDGRNNAADCKIGGDCGPGQNADVEMVVHISADRSNATAMSVPRDTVTQIPSCTDEKTKQKEPGYTGAINSALQYGPDCQVAAVHQLTGIPIDHFAMIDFSGVVSMSDAVGGVPVCVDNNVYDTDSHLKLRQGSHTLQGMAALEWLRSRHAFGTGSDLGRTETQHMYLAALMRKFKSGGTLTDPAALYRLADAATKALTVDTGLNSVSKLIGFAEDLDKVPTDRITFTTMQTAPDPNDDQKVVVGPGARSLFQSIIDDQSLAGGDKPAAGAHPGGSASTPPSPSAPPASRIAVQVKNAGGVTGRAARIVQHLTDEGFSQESGYGDAPAASRTTVRYAPGGQPAAQVVARALGIPADRLREDAAVSSVTVVVGSDWGGDTSFPASGDGASHPPVDTKKALSDARALTADKSGGCAKVSTFPTLKVNGVWMTPIKAYAVSPDVPDSAP</sequence>
<dbReference type="KEGG" id="sct:SCAT_2955"/>
<keyword evidence="3" id="KW-0472">Membrane</keyword>
<feature type="domain" description="LytR/CpsA/Psr regulator C-terminal" evidence="5">
    <location>
        <begin position="402"/>
        <end position="486"/>
    </location>
</feature>
<keyword evidence="7" id="KW-1185">Reference proteome</keyword>
<dbReference type="KEGG" id="scy:SCATT_29460"/>
<protein>
    <submittedName>
        <fullName evidence="6">Transcriptional regulator</fullName>
    </submittedName>
</protein>
<evidence type="ECO:0000256" key="3">
    <source>
        <dbReference type="SAM" id="Phobius"/>
    </source>
</evidence>
<evidence type="ECO:0000313" key="7">
    <source>
        <dbReference type="Proteomes" id="UP000007842"/>
    </source>
</evidence>
<feature type="compositionally biased region" description="Low complexity" evidence="2">
    <location>
        <begin position="378"/>
        <end position="390"/>
    </location>
</feature>
<dbReference type="Pfam" id="PF03816">
    <property type="entry name" value="LytR_cpsA_psr"/>
    <property type="match status" value="1"/>
</dbReference>
<dbReference type="HOGENOM" id="CLU_016455_0_0_11"/>
<reference evidence="7" key="1">
    <citation type="submission" date="2011-12" db="EMBL/GenBank/DDBJ databases">
        <title>Complete genome sequence of Streptomyces cattleya strain DSM 46488.</title>
        <authorList>
            <person name="Ou H.-Y."/>
            <person name="Li P."/>
            <person name="Zhao C."/>
            <person name="O'Hagan D."/>
            <person name="Deng Z."/>
        </authorList>
    </citation>
    <scope>NUCLEOTIDE SEQUENCE [LARGE SCALE GENOMIC DNA]</scope>
    <source>
        <strain evidence="7">ATCC 35852 / DSM 46488 / JCM 4925 / NBRC 14057 / NRRL 8057</strain>
    </source>
</reference>
<proteinExistence type="inferred from homology"/>
<dbReference type="InterPro" id="IPR004474">
    <property type="entry name" value="LytR_CpsA_psr"/>
</dbReference>
<feature type="transmembrane region" description="Helical" evidence="3">
    <location>
        <begin position="57"/>
        <end position="77"/>
    </location>
</feature>
<keyword evidence="3" id="KW-0812">Transmembrane</keyword>
<comment type="similarity">
    <text evidence="1">Belongs to the LytR/CpsA/Psr (LCP) family.</text>
</comment>
<dbReference type="STRING" id="1003195.SCATT_29460"/>
<dbReference type="Gene3D" id="3.30.70.2390">
    <property type="match status" value="1"/>
</dbReference>
<evidence type="ECO:0000256" key="2">
    <source>
        <dbReference type="SAM" id="MobiDB-lite"/>
    </source>
</evidence>
<dbReference type="AlphaFoldDB" id="F8K1Q1"/>
<dbReference type="PANTHER" id="PTHR33392">
    <property type="entry name" value="POLYISOPRENYL-TEICHOIC ACID--PEPTIDOGLYCAN TEICHOIC ACID TRANSFERASE TAGU"/>
    <property type="match status" value="1"/>
</dbReference>
<evidence type="ECO:0000259" key="4">
    <source>
        <dbReference type="Pfam" id="PF03816"/>
    </source>
</evidence>
<feature type="compositionally biased region" description="Basic residues" evidence="2">
    <location>
        <begin position="39"/>
        <end position="53"/>
    </location>
</feature>
<dbReference type="EMBL" id="CP003219">
    <property type="protein sequence ID" value="AEW95317.1"/>
    <property type="molecule type" value="Genomic_DNA"/>
</dbReference>
<dbReference type="OrthoDB" id="9782542at2"/>
<evidence type="ECO:0000259" key="5">
    <source>
        <dbReference type="Pfam" id="PF13399"/>
    </source>
</evidence>
<dbReference type="InterPro" id="IPR027381">
    <property type="entry name" value="LytR/CpsA/Psr_C"/>
</dbReference>
<feature type="domain" description="Cell envelope-related transcriptional attenuator" evidence="4">
    <location>
        <begin position="132"/>
        <end position="287"/>
    </location>
</feature>
<dbReference type="PANTHER" id="PTHR33392:SF6">
    <property type="entry name" value="POLYISOPRENYL-TEICHOIC ACID--PEPTIDOGLYCAN TEICHOIC ACID TRANSFERASE TAGU"/>
    <property type="match status" value="1"/>
</dbReference>
<keyword evidence="3" id="KW-1133">Transmembrane helix</keyword>
<dbReference type="NCBIfam" id="TIGR00350">
    <property type="entry name" value="lytR_cpsA_psr"/>
    <property type="match status" value="1"/>
</dbReference>
<evidence type="ECO:0000256" key="1">
    <source>
        <dbReference type="ARBA" id="ARBA00006068"/>
    </source>
</evidence>